<evidence type="ECO:0000256" key="5">
    <source>
        <dbReference type="ARBA" id="ARBA00023163"/>
    </source>
</evidence>
<dbReference type="OrthoDB" id="795989at2"/>
<dbReference type="KEGG" id="alm:AO498_01115"/>
<feature type="domain" description="RNA polymerase sigma-70 region 2" evidence="6">
    <location>
        <begin position="13"/>
        <end position="75"/>
    </location>
</feature>
<dbReference type="InterPro" id="IPR014284">
    <property type="entry name" value="RNA_pol_sigma-70_dom"/>
</dbReference>
<dbReference type="AlphaFoldDB" id="A0A142EIL5"/>
<evidence type="ECO:0000256" key="1">
    <source>
        <dbReference type="ARBA" id="ARBA00010641"/>
    </source>
</evidence>
<proteinExistence type="inferred from homology"/>
<keyword evidence="5" id="KW-0804">Transcription</keyword>
<evidence type="ECO:0000256" key="3">
    <source>
        <dbReference type="ARBA" id="ARBA00023082"/>
    </source>
</evidence>
<reference evidence="9" key="1">
    <citation type="submission" date="2015-09" db="EMBL/GenBank/DDBJ databases">
        <title>Complete sequence of Algoriphagus sp. M8-2.</title>
        <authorList>
            <person name="Shintani M."/>
        </authorList>
    </citation>
    <scope>NUCLEOTIDE SEQUENCE [LARGE SCALE GENOMIC DNA]</scope>
    <source>
        <strain evidence="9">M8-2</strain>
    </source>
</reference>
<dbReference type="GO" id="GO:0016987">
    <property type="term" value="F:sigma factor activity"/>
    <property type="evidence" value="ECO:0007669"/>
    <property type="project" value="UniProtKB-KW"/>
</dbReference>
<dbReference type="Gene3D" id="1.10.10.10">
    <property type="entry name" value="Winged helix-like DNA-binding domain superfamily/Winged helix DNA-binding domain"/>
    <property type="match status" value="1"/>
</dbReference>
<dbReference type="InterPro" id="IPR036388">
    <property type="entry name" value="WH-like_DNA-bd_sf"/>
</dbReference>
<dbReference type="SUPFAM" id="SSF88946">
    <property type="entry name" value="Sigma2 domain of RNA polymerase sigma factors"/>
    <property type="match status" value="1"/>
</dbReference>
<accession>A0A142EIL5</accession>
<sequence>MKSFFEAHIWPLRGRLYRMVYLWTKDRDLSEDLLQNVFTKTVERQKELQDHPNLGGWLMKTLKNETLTHFRKSSRMSSLDGTEEFSSPETHALESKEEEELIFRLVDQLPQKQKDVFFLREVEEMSYEEIALQLEISLDQVKINLHRARKTVREKLINQGITR</sequence>
<dbReference type="InterPro" id="IPR013325">
    <property type="entry name" value="RNA_pol_sigma_r2"/>
</dbReference>
<dbReference type="STRING" id="1727163.AO498_01115"/>
<dbReference type="InterPro" id="IPR007627">
    <property type="entry name" value="RNA_pol_sigma70_r2"/>
</dbReference>
<dbReference type="NCBIfam" id="TIGR02937">
    <property type="entry name" value="sigma70-ECF"/>
    <property type="match status" value="1"/>
</dbReference>
<name>A0A142EIL5_9BACT</name>
<evidence type="ECO:0000313" key="8">
    <source>
        <dbReference type="EMBL" id="AMQ54970.1"/>
    </source>
</evidence>
<dbReference type="PANTHER" id="PTHR43133:SF8">
    <property type="entry name" value="RNA POLYMERASE SIGMA FACTOR HI_1459-RELATED"/>
    <property type="match status" value="1"/>
</dbReference>
<dbReference type="GO" id="GO:0006352">
    <property type="term" value="P:DNA-templated transcription initiation"/>
    <property type="evidence" value="ECO:0007669"/>
    <property type="project" value="InterPro"/>
</dbReference>
<keyword evidence="9" id="KW-1185">Reference proteome</keyword>
<dbReference type="Pfam" id="PF08281">
    <property type="entry name" value="Sigma70_r4_2"/>
    <property type="match status" value="1"/>
</dbReference>
<dbReference type="InterPro" id="IPR013249">
    <property type="entry name" value="RNA_pol_sigma70_r4_t2"/>
</dbReference>
<dbReference type="RefSeq" id="WP_067542557.1">
    <property type="nucleotide sequence ID" value="NZ_CP012836.1"/>
</dbReference>
<dbReference type="Gene3D" id="1.10.1740.10">
    <property type="match status" value="1"/>
</dbReference>
<keyword evidence="4" id="KW-0238">DNA-binding</keyword>
<comment type="similarity">
    <text evidence="1">Belongs to the sigma-70 factor family. ECF subfamily.</text>
</comment>
<protein>
    <submittedName>
        <fullName evidence="8">RNA polymerase subunit sigma</fullName>
    </submittedName>
</protein>
<dbReference type="GO" id="GO:0003677">
    <property type="term" value="F:DNA binding"/>
    <property type="evidence" value="ECO:0007669"/>
    <property type="project" value="UniProtKB-KW"/>
</dbReference>
<dbReference type="EMBL" id="CP012836">
    <property type="protein sequence ID" value="AMQ54970.1"/>
    <property type="molecule type" value="Genomic_DNA"/>
</dbReference>
<dbReference type="CDD" id="cd06171">
    <property type="entry name" value="Sigma70_r4"/>
    <property type="match status" value="1"/>
</dbReference>
<dbReference type="Proteomes" id="UP000073816">
    <property type="component" value="Chromosome"/>
</dbReference>
<dbReference type="PANTHER" id="PTHR43133">
    <property type="entry name" value="RNA POLYMERASE ECF-TYPE SIGMA FACTO"/>
    <property type="match status" value="1"/>
</dbReference>
<dbReference type="PATRIC" id="fig|1727163.4.peg.230"/>
<evidence type="ECO:0000259" key="6">
    <source>
        <dbReference type="Pfam" id="PF04542"/>
    </source>
</evidence>
<dbReference type="Pfam" id="PF04542">
    <property type="entry name" value="Sigma70_r2"/>
    <property type="match status" value="1"/>
</dbReference>
<keyword evidence="2" id="KW-0805">Transcription regulation</keyword>
<dbReference type="SUPFAM" id="SSF88659">
    <property type="entry name" value="Sigma3 and sigma4 domains of RNA polymerase sigma factors"/>
    <property type="match status" value="1"/>
</dbReference>
<evidence type="ECO:0000313" key="9">
    <source>
        <dbReference type="Proteomes" id="UP000073816"/>
    </source>
</evidence>
<organism evidence="8 9">
    <name type="scientific">Algoriphagus sanaruensis</name>
    <dbReference type="NCBI Taxonomy" id="1727163"/>
    <lineage>
        <taxon>Bacteria</taxon>
        <taxon>Pseudomonadati</taxon>
        <taxon>Bacteroidota</taxon>
        <taxon>Cytophagia</taxon>
        <taxon>Cytophagales</taxon>
        <taxon>Cyclobacteriaceae</taxon>
        <taxon>Algoriphagus</taxon>
    </lineage>
</organism>
<keyword evidence="3" id="KW-0731">Sigma factor</keyword>
<evidence type="ECO:0000256" key="4">
    <source>
        <dbReference type="ARBA" id="ARBA00023125"/>
    </source>
</evidence>
<dbReference type="InterPro" id="IPR013324">
    <property type="entry name" value="RNA_pol_sigma_r3/r4-like"/>
</dbReference>
<reference evidence="8 9" key="2">
    <citation type="journal article" date="2016" name="Genome Announc.">
        <title>Complete Genome Sequence of Algoriphagus sp. Strain M8-2, Isolated from a Brackish Lake.</title>
        <authorList>
            <person name="Muraguchi Y."/>
            <person name="Kushimoto K."/>
            <person name="Ohtsubo Y."/>
            <person name="Suzuki T."/>
            <person name="Dohra H."/>
            <person name="Kimbara K."/>
            <person name="Shintani M."/>
        </authorList>
    </citation>
    <scope>NUCLEOTIDE SEQUENCE [LARGE SCALE GENOMIC DNA]</scope>
    <source>
        <strain evidence="8 9">M8-2</strain>
    </source>
</reference>
<evidence type="ECO:0000256" key="2">
    <source>
        <dbReference type="ARBA" id="ARBA00023015"/>
    </source>
</evidence>
<gene>
    <name evidence="8" type="ORF">AO498_01115</name>
</gene>
<evidence type="ECO:0000259" key="7">
    <source>
        <dbReference type="Pfam" id="PF08281"/>
    </source>
</evidence>
<dbReference type="InterPro" id="IPR039425">
    <property type="entry name" value="RNA_pol_sigma-70-like"/>
</dbReference>
<feature type="domain" description="RNA polymerase sigma factor 70 region 4 type 2" evidence="7">
    <location>
        <begin position="101"/>
        <end position="151"/>
    </location>
</feature>